<keyword evidence="2" id="KW-1185">Reference proteome</keyword>
<dbReference type="EMBL" id="BPLQ01002531">
    <property type="protein sequence ID" value="GIX93674.1"/>
    <property type="molecule type" value="Genomic_DNA"/>
</dbReference>
<comment type="caution">
    <text evidence="1">The sequence shown here is derived from an EMBL/GenBank/DDBJ whole genome shotgun (WGS) entry which is preliminary data.</text>
</comment>
<evidence type="ECO:0000313" key="2">
    <source>
        <dbReference type="Proteomes" id="UP001054837"/>
    </source>
</evidence>
<reference evidence="1 2" key="1">
    <citation type="submission" date="2021-06" db="EMBL/GenBank/DDBJ databases">
        <title>Caerostris darwini draft genome.</title>
        <authorList>
            <person name="Kono N."/>
            <person name="Arakawa K."/>
        </authorList>
    </citation>
    <scope>NUCLEOTIDE SEQUENCE [LARGE SCALE GENOMIC DNA]</scope>
</reference>
<evidence type="ECO:0000313" key="1">
    <source>
        <dbReference type="EMBL" id="GIX93674.1"/>
    </source>
</evidence>
<sequence length="105" mass="12306">MPHKINVSSPSGADCVPFVRDKYLKRGLLQIPQDAAQDKRFFASRCRLCSFRQEVCACDFGTHFSKLRSVFYYVISQSPDSQRWWREGGLEFIITIREWFFLSAM</sequence>
<name>A0AAV4PCP6_9ARAC</name>
<accession>A0AAV4PCP6</accession>
<protein>
    <submittedName>
        <fullName evidence="1">Uncharacterized protein</fullName>
    </submittedName>
</protein>
<dbReference type="Proteomes" id="UP001054837">
    <property type="component" value="Unassembled WGS sequence"/>
</dbReference>
<proteinExistence type="predicted"/>
<dbReference type="AlphaFoldDB" id="A0AAV4PCP6"/>
<gene>
    <name evidence="1" type="ORF">CDAR_77751</name>
</gene>
<organism evidence="1 2">
    <name type="scientific">Caerostris darwini</name>
    <dbReference type="NCBI Taxonomy" id="1538125"/>
    <lineage>
        <taxon>Eukaryota</taxon>
        <taxon>Metazoa</taxon>
        <taxon>Ecdysozoa</taxon>
        <taxon>Arthropoda</taxon>
        <taxon>Chelicerata</taxon>
        <taxon>Arachnida</taxon>
        <taxon>Araneae</taxon>
        <taxon>Araneomorphae</taxon>
        <taxon>Entelegynae</taxon>
        <taxon>Araneoidea</taxon>
        <taxon>Araneidae</taxon>
        <taxon>Caerostris</taxon>
    </lineage>
</organism>